<name>A0A174BYB4_9FIRM</name>
<dbReference type="GO" id="GO:0005975">
    <property type="term" value="P:carbohydrate metabolic process"/>
    <property type="evidence" value="ECO:0007669"/>
    <property type="project" value="UniProtKB-UniRule"/>
</dbReference>
<evidence type="ECO:0000259" key="12">
    <source>
        <dbReference type="PROSITE" id="PS51464"/>
    </source>
</evidence>
<evidence type="ECO:0000313" key="14">
    <source>
        <dbReference type="Proteomes" id="UP000095409"/>
    </source>
</evidence>
<comment type="function">
    <text evidence="10">Catalyzes the first step in hexosamine metabolism, converting fructose-6P into glucosamine-6P using glutamine as a nitrogen source.</text>
</comment>
<evidence type="ECO:0000256" key="5">
    <source>
        <dbReference type="ARBA" id="ARBA00022490"/>
    </source>
</evidence>
<dbReference type="SUPFAM" id="SSF56235">
    <property type="entry name" value="N-terminal nucleophile aminohydrolases (Ntn hydrolases)"/>
    <property type="match status" value="1"/>
</dbReference>
<evidence type="ECO:0000256" key="2">
    <source>
        <dbReference type="ARBA" id="ARBA00004496"/>
    </source>
</evidence>
<dbReference type="GO" id="GO:0004360">
    <property type="term" value="F:glutamine-fructose-6-phosphate transaminase (isomerizing) activity"/>
    <property type="evidence" value="ECO:0007669"/>
    <property type="project" value="UniProtKB-UniRule"/>
</dbReference>
<dbReference type="InterPro" id="IPR046348">
    <property type="entry name" value="SIS_dom_sf"/>
</dbReference>
<dbReference type="SUPFAM" id="SSF53697">
    <property type="entry name" value="SIS domain"/>
    <property type="match status" value="1"/>
</dbReference>
<dbReference type="GO" id="GO:0006002">
    <property type="term" value="P:fructose 6-phosphate metabolic process"/>
    <property type="evidence" value="ECO:0007669"/>
    <property type="project" value="TreeGrafter"/>
</dbReference>
<organism evidence="13 14">
    <name type="scientific">Blautia obeum</name>
    <dbReference type="NCBI Taxonomy" id="40520"/>
    <lineage>
        <taxon>Bacteria</taxon>
        <taxon>Bacillati</taxon>
        <taxon>Bacillota</taxon>
        <taxon>Clostridia</taxon>
        <taxon>Lachnospirales</taxon>
        <taxon>Lachnospiraceae</taxon>
        <taxon>Blautia</taxon>
    </lineage>
</organism>
<dbReference type="InterPro" id="IPR035466">
    <property type="entry name" value="GlmS/AgaS_SIS"/>
</dbReference>
<evidence type="ECO:0000256" key="3">
    <source>
        <dbReference type="ARBA" id="ARBA00012916"/>
    </source>
</evidence>
<evidence type="ECO:0000256" key="1">
    <source>
        <dbReference type="ARBA" id="ARBA00001031"/>
    </source>
</evidence>
<dbReference type="Gene3D" id="3.40.50.10490">
    <property type="entry name" value="Glucose-6-phosphate isomerase like protein, domain 1"/>
    <property type="match status" value="2"/>
</dbReference>
<keyword evidence="6 10" id="KW-0032">Aminotransferase</keyword>
<dbReference type="GO" id="GO:0006047">
    <property type="term" value="P:UDP-N-acetylglucosamine metabolic process"/>
    <property type="evidence" value="ECO:0007669"/>
    <property type="project" value="TreeGrafter"/>
</dbReference>
<keyword evidence="8" id="KW-0677">Repeat</keyword>
<reference evidence="13 14" key="1">
    <citation type="submission" date="2015-09" db="EMBL/GenBank/DDBJ databases">
        <authorList>
            <consortium name="Pathogen Informatics"/>
        </authorList>
    </citation>
    <scope>NUCLEOTIDE SEQUENCE [LARGE SCALE GENOMIC DNA]</scope>
    <source>
        <strain evidence="13 14">2789STDY5608837</strain>
    </source>
</reference>
<evidence type="ECO:0000256" key="8">
    <source>
        <dbReference type="ARBA" id="ARBA00022737"/>
    </source>
</evidence>
<dbReference type="PANTHER" id="PTHR10937">
    <property type="entry name" value="GLUCOSAMINE--FRUCTOSE-6-PHOSPHATE AMINOTRANSFERASE, ISOMERIZING"/>
    <property type="match status" value="1"/>
</dbReference>
<comment type="subcellular location">
    <subcellularLocation>
        <location evidence="2 10">Cytoplasm</location>
    </subcellularLocation>
</comment>
<dbReference type="PANTHER" id="PTHR10937:SF0">
    <property type="entry name" value="GLUTAMINE--FRUCTOSE-6-PHOSPHATE TRANSAMINASE (ISOMERIZING)"/>
    <property type="match status" value="1"/>
</dbReference>
<dbReference type="EMBL" id="CYZD01000005">
    <property type="protein sequence ID" value="CUO04496.1"/>
    <property type="molecule type" value="Genomic_DNA"/>
</dbReference>
<evidence type="ECO:0000256" key="4">
    <source>
        <dbReference type="ARBA" id="ARBA00016090"/>
    </source>
</evidence>
<dbReference type="Gene3D" id="3.60.20.10">
    <property type="entry name" value="Glutamine Phosphoribosylpyrophosphate, subunit 1, domain 1"/>
    <property type="match status" value="1"/>
</dbReference>
<feature type="domain" description="SIS" evidence="12">
    <location>
        <begin position="471"/>
        <end position="612"/>
    </location>
</feature>
<evidence type="ECO:0000256" key="6">
    <source>
        <dbReference type="ARBA" id="ARBA00022576"/>
    </source>
</evidence>
<keyword evidence="7 10" id="KW-0808">Transferase</keyword>
<evidence type="ECO:0000259" key="11">
    <source>
        <dbReference type="PROSITE" id="PS51278"/>
    </source>
</evidence>
<keyword evidence="9" id="KW-0315">Glutamine amidotransferase</keyword>
<feature type="initiator methionine" description="Removed" evidence="10">
    <location>
        <position position="1"/>
    </location>
</feature>
<comment type="catalytic activity">
    <reaction evidence="1 10">
        <text>D-fructose 6-phosphate + L-glutamine = D-glucosamine 6-phosphate + L-glutamate</text>
        <dbReference type="Rhea" id="RHEA:13237"/>
        <dbReference type="ChEBI" id="CHEBI:29985"/>
        <dbReference type="ChEBI" id="CHEBI:58359"/>
        <dbReference type="ChEBI" id="CHEBI:58725"/>
        <dbReference type="ChEBI" id="CHEBI:61527"/>
        <dbReference type="EC" id="2.6.1.16"/>
    </reaction>
</comment>
<comment type="subunit">
    <text evidence="10">Homodimer.</text>
</comment>
<dbReference type="FunFam" id="3.40.50.10490:FF:000001">
    <property type="entry name" value="Glutamine--fructose-6-phosphate aminotransferase [isomerizing]"/>
    <property type="match status" value="1"/>
</dbReference>
<dbReference type="NCBIfam" id="NF001484">
    <property type="entry name" value="PRK00331.1"/>
    <property type="match status" value="1"/>
</dbReference>
<evidence type="ECO:0000313" key="13">
    <source>
        <dbReference type="EMBL" id="CUO04496.1"/>
    </source>
</evidence>
<dbReference type="Pfam" id="PF01380">
    <property type="entry name" value="SIS"/>
    <property type="match status" value="2"/>
</dbReference>
<gene>
    <name evidence="13" type="primary">glmS_2</name>
    <name evidence="10" type="synonym">glmS</name>
    <name evidence="13" type="ORF">ERS852394_01368</name>
</gene>
<dbReference type="InterPro" id="IPR047084">
    <property type="entry name" value="GFAT_N"/>
</dbReference>
<dbReference type="NCBIfam" id="TIGR01135">
    <property type="entry name" value="glmS"/>
    <property type="match status" value="1"/>
</dbReference>
<evidence type="ECO:0000256" key="7">
    <source>
        <dbReference type="ARBA" id="ARBA00022679"/>
    </source>
</evidence>
<sequence>MCGIVGFTGVQQAAPILLSGLSKLEYRGYDSAGIAVRDGDKLAEVVKAKGRLGNLAEKTDEGRALRGTCGIGHTRWATHGEPSQINAHPHVSGNCTRSGSGEVESEVVGVHNGIIENYAELKDKLLKHGYTFYSETDTEVVIKLVDYYYRKYNLGPVDAIAKTMVRVRGSYALELMFRDYPGEIWVARKDSPMIIGIADGETYVASDVPAILKYTRQVYYIGNLEFARLTPGEAHFFNLNGEEIEKQTTQIKWDAEAAEKAGFEHFMMKEIHEQPKAIQDTLNSVIKDGVIDFSGLELTKEEILSFEQIYIVACGSAWHVGMAAQYVLEDMARIPVRVELASEFRYRSMPVNKNVLVIAISQSGETADTLAALRLAKEKGMTTLAIVNVVGSSIAREADKVFYTLAGPEISVATTKAYSAQLAAMYCIAVEFAFVRGKITEEQYAYYISELLTIAPKINKILEDKERLQWFAAKYAGAHDVFFVGRGIDYAVSLEGSLKLKEISYIHSEAYAAGELKHGTISLIEPGTLVIGVLTQSKLYEKTMSNMVECRSRGAYLLGLTTYGKYEIEETVDFAVYVPRIDEYFAGSLAVVPLQLLGYYVSVAKGLDVDKPRNLAKSVTVE</sequence>
<feature type="active site" description="For Fru-6P isomerization activity" evidence="10">
    <location>
        <position position="617"/>
    </location>
</feature>
<dbReference type="GO" id="GO:0097367">
    <property type="term" value="F:carbohydrate derivative binding"/>
    <property type="evidence" value="ECO:0007669"/>
    <property type="project" value="InterPro"/>
</dbReference>
<dbReference type="GO" id="GO:0006487">
    <property type="term" value="P:protein N-linked glycosylation"/>
    <property type="evidence" value="ECO:0007669"/>
    <property type="project" value="TreeGrafter"/>
</dbReference>
<dbReference type="InterPro" id="IPR029055">
    <property type="entry name" value="Ntn_hydrolases_N"/>
</dbReference>
<feature type="active site" description="Nucleophile; for GATase activity" evidence="10">
    <location>
        <position position="2"/>
    </location>
</feature>
<dbReference type="AlphaFoldDB" id="A0A174BYB4"/>
<dbReference type="EC" id="2.6.1.16" evidence="3 10"/>
<evidence type="ECO:0000256" key="9">
    <source>
        <dbReference type="ARBA" id="ARBA00022962"/>
    </source>
</evidence>
<evidence type="ECO:0000256" key="10">
    <source>
        <dbReference type="HAMAP-Rule" id="MF_00164"/>
    </source>
</evidence>
<accession>A0A174BYB4</accession>
<dbReference type="CDD" id="cd00714">
    <property type="entry name" value="GFAT"/>
    <property type="match status" value="1"/>
</dbReference>
<dbReference type="HAMAP" id="MF_00164">
    <property type="entry name" value="GlmS"/>
    <property type="match status" value="1"/>
</dbReference>
<protein>
    <recommendedName>
        <fullName evidence="4 10">Glutamine--fructose-6-phosphate aminotransferase [isomerizing]</fullName>
        <ecNumber evidence="3 10">2.6.1.16</ecNumber>
    </recommendedName>
    <alternativeName>
        <fullName evidence="10">D-fructose-6-phosphate amidotransferase</fullName>
    </alternativeName>
    <alternativeName>
        <fullName evidence="10">GFAT</fullName>
    </alternativeName>
    <alternativeName>
        <fullName evidence="10">Glucosamine-6-phosphate synthase</fullName>
    </alternativeName>
    <alternativeName>
        <fullName evidence="10">Hexosephosphate aminotransferase</fullName>
    </alternativeName>
    <alternativeName>
        <fullName evidence="10">L-glutamine--D-fructose-6-phosphate amidotransferase</fullName>
    </alternativeName>
</protein>
<dbReference type="CDD" id="cd05009">
    <property type="entry name" value="SIS_GlmS_GlmD_2"/>
    <property type="match status" value="1"/>
</dbReference>
<proteinExistence type="inferred from homology"/>
<dbReference type="InterPro" id="IPR017932">
    <property type="entry name" value="GATase_2_dom"/>
</dbReference>
<feature type="domain" description="SIS" evidence="12">
    <location>
        <begin position="299"/>
        <end position="438"/>
    </location>
</feature>
<dbReference type="FunFam" id="3.60.20.10:FF:000006">
    <property type="entry name" value="Glutamine--fructose-6-phosphate aminotransferase [isomerizing]"/>
    <property type="match status" value="1"/>
</dbReference>
<dbReference type="Pfam" id="PF13522">
    <property type="entry name" value="GATase_6"/>
    <property type="match status" value="1"/>
</dbReference>
<dbReference type="PROSITE" id="PS51464">
    <property type="entry name" value="SIS"/>
    <property type="match status" value="2"/>
</dbReference>
<dbReference type="Proteomes" id="UP000095409">
    <property type="component" value="Unassembled WGS sequence"/>
</dbReference>
<keyword evidence="5 10" id="KW-0963">Cytoplasm</keyword>
<feature type="domain" description="Glutamine amidotransferase type-2" evidence="11">
    <location>
        <begin position="2"/>
        <end position="240"/>
    </location>
</feature>
<dbReference type="PROSITE" id="PS51278">
    <property type="entry name" value="GATASE_TYPE_2"/>
    <property type="match status" value="1"/>
</dbReference>
<dbReference type="CDD" id="cd05008">
    <property type="entry name" value="SIS_GlmS_GlmD_1"/>
    <property type="match status" value="1"/>
</dbReference>
<dbReference type="InterPro" id="IPR005855">
    <property type="entry name" value="GFAT"/>
</dbReference>
<dbReference type="InterPro" id="IPR001347">
    <property type="entry name" value="SIS_dom"/>
</dbReference>
<dbReference type="RefSeq" id="WP_055065979.1">
    <property type="nucleotide sequence ID" value="NZ_CYZD01000005.1"/>
</dbReference>
<dbReference type="GO" id="GO:0005829">
    <property type="term" value="C:cytosol"/>
    <property type="evidence" value="ECO:0007669"/>
    <property type="project" value="TreeGrafter"/>
</dbReference>
<dbReference type="InterPro" id="IPR035490">
    <property type="entry name" value="GlmS/FrlB_SIS"/>
</dbReference>